<dbReference type="OMA" id="GTEWRHA"/>
<dbReference type="InterPro" id="IPR013189">
    <property type="entry name" value="Glyco_hydro_32_C"/>
</dbReference>
<dbReference type="InterPro" id="IPR001362">
    <property type="entry name" value="Glyco_hydro_32"/>
</dbReference>
<feature type="non-terminal residue" evidence="7">
    <location>
        <position position="583"/>
    </location>
</feature>
<evidence type="ECO:0000256" key="4">
    <source>
        <dbReference type="RuleBase" id="RU362110"/>
    </source>
</evidence>
<dbReference type="Gene3D" id="2.115.10.20">
    <property type="entry name" value="Glycosyl hydrolase domain, family 43"/>
    <property type="match status" value="1"/>
</dbReference>
<name>A0A3E2HQ56_SCYLI</name>
<dbReference type="InterPro" id="IPR013148">
    <property type="entry name" value="Glyco_hydro_32_N"/>
</dbReference>
<dbReference type="SUPFAM" id="SSF49899">
    <property type="entry name" value="Concanavalin A-like lectins/glucanases"/>
    <property type="match status" value="1"/>
</dbReference>
<evidence type="ECO:0000259" key="5">
    <source>
        <dbReference type="Pfam" id="PF00251"/>
    </source>
</evidence>
<feature type="domain" description="Glycosyl hydrolase family 32 C-terminal" evidence="6">
    <location>
        <begin position="419"/>
        <end position="563"/>
    </location>
</feature>
<protein>
    <recommendedName>
        <fullName evidence="9">Glycosyl hydrolase family 32 N-terminal domain-containing protein</fullName>
    </recommendedName>
</protein>
<evidence type="ECO:0000256" key="2">
    <source>
        <dbReference type="ARBA" id="ARBA00022801"/>
    </source>
</evidence>
<dbReference type="GO" id="GO:0005987">
    <property type="term" value="P:sucrose catabolic process"/>
    <property type="evidence" value="ECO:0007669"/>
    <property type="project" value="TreeGrafter"/>
</dbReference>
<dbReference type="GO" id="GO:0004575">
    <property type="term" value="F:sucrose alpha-glucosidase activity"/>
    <property type="evidence" value="ECO:0007669"/>
    <property type="project" value="TreeGrafter"/>
</dbReference>
<evidence type="ECO:0000256" key="1">
    <source>
        <dbReference type="ARBA" id="ARBA00009902"/>
    </source>
</evidence>
<dbReference type="EMBL" id="NCSJ02000008">
    <property type="protein sequence ID" value="RFU35474.1"/>
    <property type="molecule type" value="Genomic_DNA"/>
</dbReference>
<dbReference type="OrthoDB" id="202537at2759"/>
<dbReference type="SMART" id="SM00640">
    <property type="entry name" value="Glyco_32"/>
    <property type="match status" value="1"/>
</dbReference>
<dbReference type="STRING" id="5539.A0A3E2HQ56"/>
<organism evidence="7 8">
    <name type="scientific">Scytalidium lignicola</name>
    <name type="common">Hyphomycete</name>
    <dbReference type="NCBI Taxonomy" id="5539"/>
    <lineage>
        <taxon>Eukaryota</taxon>
        <taxon>Fungi</taxon>
        <taxon>Dikarya</taxon>
        <taxon>Ascomycota</taxon>
        <taxon>Pezizomycotina</taxon>
        <taxon>Leotiomycetes</taxon>
        <taxon>Leotiomycetes incertae sedis</taxon>
        <taxon>Scytalidium</taxon>
    </lineage>
</organism>
<sequence>MRSVLCASLGYLGLQSTFGGQQRCVRQDRHPTDVVEAAQQNSQLQLTSAITTPRADDASYDLPWRPQVHFTPPQDFMNDPNGLFRDEDGLWHMYYQYAPTLNPGALKDWGHATSNDLYTWSNQPIAISGDSYGAVWSGSIVIDVNNTSGFFPNQSNGIVAFYTNYTNAQEAQAVAYSHDGGYTFTKYAENPIISLNQHGFRDPKVIWHEPTNHWVMVVSHADERFIAFYTSENLTSWTQVSTFTNPGVPAAFECPQFVPMPFQTSPSAAPNNDYYLLAISTSAGGPNGSSGVKYFPGTFNGTHFFPVDDLATRYMDFGQDTYATAFFYELGSAAANKPISISWATSLSYATNVPTGTAEGWISAMSVARTHYFANITSSGYDLISEPVDITPMHDSLLSSEQDLGNGGMAIDYSTLASGAISFSVNLTTAGQTNGNETVQLIFSSSTTSESISLGLTLDGSSATFSMSRANITSWTTSFEVTAFTKSNLVPLSSTSLSRRSFSTTNQVQFSPYTRQIKTQAYTLNGVIDRTILEVFLNGGVDAGTMIFFPKGGLDTMSLNVAGLGDGSGVGFEAWGLKSGWSS</sequence>
<dbReference type="Pfam" id="PF08244">
    <property type="entry name" value="Glyco_hydro_32C"/>
    <property type="match status" value="1"/>
</dbReference>
<evidence type="ECO:0000259" key="6">
    <source>
        <dbReference type="Pfam" id="PF08244"/>
    </source>
</evidence>
<reference evidence="7 8" key="1">
    <citation type="submission" date="2018-05" db="EMBL/GenBank/DDBJ databases">
        <title>Draft genome sequence of Scytalidium lignicola DSM 105466, a ubiquitous saprotrophic fungus.</title>
        <authorList>
            <person name="Buettner E."/>
            <person name="Gebauer A.M."/>
            <person name="Hofrichter M."/>
            <person name="Liers C."/>
            <person name="Kellner H."/>
        </authorList>
    </citation>
    <scope>NUCLEOTIDE SEQUENCE [LARGE SCALE GENOMIC DNA]</scope>
    <source>
        <strain evidence="7 8">DSM 105466</strain>
    </source>
</reference>
<keyword evidence="2 4" id="KW-0378">Hydrolase</keyword>
<accession>A0A3E2HQ56</accession>
<evidence type="ECO:0000313" key="8">
    <source>
        <dbReference type="Proteomes" id="UP000258309"/>
    </source>
</evidence>
<keyword evidence="3 4" id="KW-0326">Glycosidase</keyword>
<evidence type="ECO:0000313" key="7">
    <source>
        <dbReference type="EMBL" id="RFU35474.1"/>
    </source>
</evidence>
<feature type="domain" description="Glycosyl hydrolase family 32 N-terminal" evidence="5">
    <location>
        <begin position="69"/>
        <end position="375"/>
    </location>
</feature>
<dbReference type="AlphaFoldDB" id="A0A3E2HQ56"/>
<dbReference type="PANTHER" id="PTHR42800:SF2">
    <property type="entry name" value="INVERTASE-RELATED"/>
    <property type="match status" value="1"/>
</dbReference>
<comment type="caution">
    <text evidence="7">The sequence shown here is derived from an EMBL/GenBank/DDBJ whole genome shotgun (WGS) entry which is preliminary data.</text>
</comment>
<evidence type="ECO:0000256" key="3">
    <source>
        <dbReference type="ARBA" id="ARBA00023295"/>
    </source>
</evidence>
<dbReference type="PANTHER" id="PTHR42800">
    <property type="entry name" value="EXOINULINASE INUD (AFU_ORTHOLOGUE AFUA_5G00480)"/>
    <property type="match status" value="1"/>
</dbReference>
<feature type="non-terminal residue" evidence="7">
    <location>
        <position position="1"/>
    </location>
</feature>
<comment type="similarity">
    <text evidence="1 4">Belongs to the glycosyl hydrolase 32 family.</text>
</comment>
<dbReference type="SUPFAM" id="SSF75005">
    <property type="entry name" value="Arabinanase/levansucrase/invertase"/>
    <property type="match status" value="1"/>
</dbReference>
<dbReference type="GO" id="GO:0000324">
    <property type="term" value="C:fungal-type vacuole"/>
    <property type="evidence" value="ECO:0007669"/>
    <property type="project" value="TreeGrafter"/>
</dbReference>
<dbReference type="CDD" id="cd18622">
    <property type="entry name" value="GH32_Inu-like"/>
    <property type="match status" value="1"/>
</dbReference>
<proteinExistence type="inferred from homology"/>
<dbReference type="Gene3D" id="2.60.120.560">
    <property type="entry name" value="Exo-inulinase, domain 1"/>
    <property type="match status" value="1"/>
</dbReference>
<gene>
    <name evidence="7" type="ORF">B7463_g917</name>
</gene>
<dbReference type="Proteomes" id="UP000258309">
    <property type="component" value="Unassembled WGS sequence"/>
</dbReference>
<dbReference type="PROSITE" id="PS00609">
    <property type="entry name" value="GLYCOSYL_HYDROL_F32"/>
    <property type="match status" value="1"/>
</dbReference>
<keyword evidence="8" id="KW-1185">Reference proteome</keyword>
<evidence type="ECO:0008006" key="9">
    <source>
        <dbReference type="Google" id="ProtNLM"/>
    </source>
</evidence>
<dbReference type="Pfam" id="PF00251">
    <property type="entry name" value="Glyco_hydro_32N"/>
    <property type="match status" value="1"/>
</dbReference>
<dbReference type="InterPro" id="IPR018053">
    <property type="entry name" value="Glyco_hydro_32_AS"/>
</dbReference>
<dbReference type="InterPro" id="IPR023296">
    <property type="entry name" value="Glyco_hydro_beta-prop_sf"/>
</dbReference>
<dbReference type="InterPro" id="IPR013320">
    <property type="entry name" value="ConA-like_dom_sf"/>
</dbReference>